<dbReference type="Proteomes" id="UP001218188">
    <property type="component" value="Unassembled WGS sequence"/>
</dbReference>
<accession>A0AAD6S950</accession>
<dbReference type="AlphaFoldDB" id="A0AAD6S950"/>
<keyword evidence="2" id="KW-1185">Reference proteome</keyword>
<organism evidence="1 2">
    <name type="scientific">Mycena alexandri</name>
    <dbReference type="NCBI Taxonomy" id="1745969"/>
    <lineage>
        <taxon>Eukaryota</taxon>
        <taxon>Fungi</taxon>
        <taxon>Dikarya</taxon>
        <taxon>Basidiomycota</taxon>
        <taxon>Agaricomycotina</taxon>
        <taxon>Agaricomycetes</taxon>
        <taxon>Agaricomycetidae</taxon>
        <taxon>Agaricales</taxon>
        <taxon>Marasmiineae</taxon>
        <taxon>Mycenaceae</taxon>
        <taxon>Mycena</taxon>
    </lineage>
</organism>
<evidence type="ECO:0000313" key="1">
    <source>
        <dbReference type="EMBL" id="KAJ7023190.1"/>
    </source>
</evidence>
<dbReference type="Gene3D" id="3.60.130.30">
    <property type="match status" value="1"/>
</dbReference>
<comment type="caution">
    <text evidence="1">The sequence shown here is derived from an EMBL/GenBank/DDBJ whole genome shotgun (WGS) entry which is preliminary data.</text>
</comment>
<proteinExistence type="predicted"/>
<gene>
    <name evidence="1" type="ORF">C8F04DRAFT_970408</name>
</gene>
<protein>
    <submittedName>
        <fullName evidence="1">Uncharacterized protein</fullName>
    </submittedName>
</protein>
<name>A0AAD6S950_9AGAR</name>
<sequence length="101" mass="11615">MEGCEFMLNRQTPEHDNRQDPFWSWAVLAALGEFQAGNIHFPALNLQSRFLPGDLILFRGCALKHRIMPFTGKQHISVAHFTHQSLWDAFDLTPPQTIHSM</sequence>
<dbReference type="EMBL" id="JARJCM010000192">
    <property type="protein sequence ID" value="KAJ7023190.1"/>
    <property type="molecule type" value="Genomic_DNA"/>
</dbReference>
<evidence type="ECO:0000313" key="2">
    <source>
        <dbReference type="Proteomes" id="UP001218188"/>
    </source>
</evidence>
<reference evidence="1" key="1">
    <citation type="submission" date="2023-03" db="EMBL/GenBank/DDBJ databases">
        <title>Massive genome expansion in bonnet fungi (Mycena s.s.) driven by repeated elements and novel gene families across ecological guilds.</title>
        <authorList>
            <consortium name="Lawrence Berkeley National Laboratory"/>
            <person name="Harder C.B."/>
            <person name="Miyauchi S."/>
            <person name="Viragh M."/>
            <person name="Kuo A."/>
            <person name="Thoen E."/>
            <person name="Andreopoulos B."/>
            <person name="Lu D."/>
            <person name="Skrede I."/>
            <person name="Drula E."/>
            <person name="Henrissat B."/>
            <person name="Morin E."/>
            <person name="Kohler A."/>
            <person name="Barry K."/>
            <person name="LaButti K."/>
            <person name="Morin E."/>
            <person name="Salamov A."/>
            <person name="Lipzen A."/>
            <person name="Mereny Z."/>
            <person name="Hegedus B."/>
            <person name="Baldrian P."/>
            <person name="Stursova M."/>
            <person name="Weitz H."/>
            <person name="Taylor A."/>
            <person name="Grigoriev I.V."/>
            <person name="Nagy L.G."/>
            <person name="Martin F."/>
            <person name="Kauserud H."/>
        </authorList>
    </citation>
    <scope>NUCLEOTIDE SEQUENCE</scope>
    <source>
        <strain evidence="1">CBHHK200</strain>
    </source>
</reference>